<evidence type="ECO:0008006" key="4">
    <source>
        <dbReference type="Google" id="ProtNLM"/>
    </source>
</evidence>
<dbReference type="AlphaFoldDB" id="A0A1Q2MF13"/>
<dbReference type="Proteomes" id="UP000188181">
    <property type="component" value="Chromosome"/>
</dbReference>
<dbReference type="InterPro" id="IPR007462">
    <property type="entry name" value="COV1-like"/>
</dbReference>
<keyword evidence="1" id="KW-0812">Transmembrane</keyword>
<keyword evidence="1" id="KW-1133">Transmembrane helix</keyword>
<dbReference type="PANTHER" id="PTHR31876:SF26">
    <property type="entry name" value="PROTEIN LIKE COV 2"/>
    <property type="match status" value="1"/>
</dbReference>
<gene>
    <name evidence="2" type="ORF">SMSP2_01615</name>
</gene>
<dbReference type="Pfam" id="PF04367">
    <property type="entry name" value="DUF502"/>
    <property type="match status" value="1"/>
</dbReference>
<dbReference type="RefSeq" id="WP_146683445.1">
    <property type="nucleotide sequence ID" value="NZ_CP019646.1"/>
</dbReference>
<feature type="transmembrane region" description="Helical" evidence="1">
    <location>
        <begin position="12"/>
        <end position="30"/>
    </location>
</feature>
<protein>
    <recommendedName>
        <fullName evidence="4">DUF502 domain-containing protein</fullName>
    </recommendedName>
</protein>
<dbReference type="EMBL" id="CP019646">
    <property type="protein sequence ID" value="AQQ71249.1"/>
    <property type="molecule type" value="Genomic_DNA"/>
</dbReference>
<dbReference type="STRING" id="1851148.SMSP2_01615"/>
<feature type="transmembrane region" description="Helical" evidence="1">
    <location>
        <begin position="50"/>
        <end position="74"/>
    </location>
</feature>
<organism evidence="2 3">
    <name type="scientific">Limihaloglobus sulfuriphilus</name>
    <dbReference type="NCBI Taxonomy" id="1851148"/>
    <lineage>
        <taxon>Bacteria</taxon>
        <taxon>Pseudomonadati</taxon>
        <taxon>Planctomycetota</taxon>
        <taxon>Phycisphaerae</taxon>
        <taxon>Sedimentisphaerales</taxon>
        <taxon>Sedimentisphaeraceae</taxon>
        <taxon>Limihaloglobus</taxon>
    </lineage>
</organism>
<evidence type="ECO:0000256" key="1">
    <source>
        <dbReference type="SAM" id="Phobius"/>
    </source>
</evidence>
<name>A0A1Q2MF13_9BACT</name>
<keyword evidence="3" id="KW-1185">Reference proteome</keyword>
<accession>A0A1Q2MF13</accession>
<dbReference type="KEGG" id="pbas:SMSP2_01615"/>
<evidence type="ECO:0000313" key="2">
    <source>
        <dbReference type="EMBL" id="AQQ71249.1"/>
    </source>
</evidence>
<dbReference type="OrthoDB" id="5636623at2"/>
<sequence>MIRKISKLFFQGLMAVLPIIVTAYILYWLASTAESVLGSMIKLVLPSEYYIPGMGVAAGVGVVFAAGALLRLWLFRRLFRWGERLLQRLPLIKSIYGAISSLMDFLDSSKKKDFNRVVLVNFHKEVKMIGLVTREDFEGLPCELGMDDKVAVLLPWSYQMGGITIVVSRSRLEPLEMDVNVALKFMLTGGVNTSKQQ</sequence>
<dbReference type="PANTHER" id="PTHR31876">
    <property type="entry name" value="COV-LIKE PROTEIN 1"/>
    <property type="match status" value="1"/>
</dbReference>
<proteinExistence type="predicted"/>
<evidence type="ECO:0000313" key="3">
    <source>
        <dbReference type="Proteomes" id="UP000188181"/>
    </source>
</evidence>
<keyword evidence="1" id="KW-0472">Membrane</keyword>
<reference evidence="3" key="1">
    <citation type="submission" date="2017-02" db="EMBL/GenBank/DDBJ databases">
        <title>Comparative genomics and description of representatives of a novel lineage of planctomycetes thriving in anoxic sediments.</title>
        <authorList>
            <person name="Spring S."/>
            <person name="Bunk B."/>
            <person name="Sproer C."/>
        </authorList>
    </citation>
    <scope>NUCLEOTIDE SEQUENCE [LARGE SCALE GENOMIC DNA]</scope>
    <source>
        <strain evidence="3">SM-Chi-D1</strain>
    </source>
</reference>